<dbReference type="CDD" id="cd03442">
    <property type="entry name" value="BFIT_BACH"/>
    <property type="match status" value="1"/>
</dbReference>
<dbReference type="InterPro" id="IPR033120">
    <property type="entry name" value="HOTDOG_ACOT"/>
</dbReference>
<dbReference type="Gene3D" id="3.10.129.10">
    <property type="entry name" value="Hotdog Thioesterase"/>
    <property type="match status" value="1"/>
</dbReference>
<dbReference type="Pfam" id="PF03061">
    <property type="entry name" value="4HBT"/>
    <property type="match status" value="1"/>
</dbReference>
<dbReference type="AlphaFoldDB" id="A0A2N8HFM3"/>
<dbReference type="PROSITE" id="PS51770">
    <property type="entry name" value="HOTDOG_ACOT"/>
    <property type="match status" value="1"/>
</dbReference>
<dbReference type="PANTHER" id="PTHR11049:SF5">
    <property type="entry name" value="ACYL-COA THIOESTER HYDROLASE YCIA"/>
    <property type="match status" value="1"/>
</dbReference>
<gene>
    <name evidence="5" type="ORF">CXU22_04360</name>
</gene>
<feature type="domain" description="HotDog ACOT-type" evidence="4">
    <location>
        <begin position="12"/>
        <end position="127"/>
    </location>
</feature>
<accession>A0A2N8HFM3</accession>
<dbReference type="PANTHER" id="PTHR11049">
    <property type="entry name" value="ACYL COENZYME A THIOESTER HYDROLASE"/>
    <property type="match status" value="1"/>
</dbReference>
<reference evidence="5 6" key="1">
    <citation type="journal article" date="2017" name="BMC Genomics">
        <title>Genome sequencing of 39 Akkermansia muciniphila isolates reveals its population structure, genomic and functional diverisity, and global distribution in mammalian gut microbiotas.</title>
        <authorList>
            <person name="Guo X."/>
            <person name="Li S."/>
            <person name="Zhang J."/>
            <person name="Wu F."/>
            <person name="Li X."/>
            <person name="Wu D."/>
            <person name="Zhang M."/>
            <person name="Ou Z."/>
            <person name="Jie Z."/>
            <person name="Yan Q."/>
            <person name="Li P."/>
            <person name="Yi J."/>
            <person name="Peng Y."/>
        </authorList>
    </citation>
    <scope>NUCLEOTIDE SEQUENCE [LARGE SCALE GENOMIC DNA]</scope>
    <source>
        <strain evidence="5 6">GP24</strain>
    </source>
</reference>
<dbReference type="InterPro" id="IPR029069">
    <property type="entry name" value="HotDog_dom_sf"/>
</dbReference>
<protein>
    <submittedName>
        <fullName evidence="5">Acyl-CoA thioesterase</fullName>
    </submittedName>
</protein>
<evidence type="ECO:0000256" key="1">
    <source>
        <dbReference type="ARBA" id="ARBA00010458"/>
    </source>
</evidence>
<dbReference type="InterPro" id="IPR006683">
    <property type="entry name" value="Thioestr_dom"/>
</dbReference>
<evidence type="ECO:0000256" key="3">
    <source>
        <dbReference type="PROSITE-ProRule" id="PRU01106"/>
    </source>
</evidence>
<organism evidence="5 6">
    <name type="scientific">Akkermansia muciniphila</name>
    <dbReference type="NCBI Taxonomy" id="239935"/>
    <lineage>
        <taxon>Bacteria</taxon>
        <taxon>Pseudomonadati</taxon>
        <taxon>Verrucomicrobiota</taxon>
        <taxon>Verrucomicrobiia</taxon>
        <taxon>Verrucomicrobiales</taxon>
        <taxon>Akkermansiaceae</taxon>
        <taxon>Akkermansia</taxon>
    </lineage>
</organism>
<comment type="similarity">
    <text evidence="1">Belongs to the acyl coenzyme A hydrolase family.</text>
</comment>
<dbReference type="GO" id="GO:0006637">
    <property type="term" value="P:acyl-CoA metabolic process"/>
    <property type="evidence" value="ECO:0007669"/>
    <property type="project" value="TreeGrafter"/>
</dbReference>
<dbReference type="GO" id="GO:0009062">
    <property type="term" value="P:fatty acid catabolic process"/>
    <property type="evidence" value="ECO:0007669"/>
    <property type="project" value="TreeGrafter"/>
</dbReference>
<dbReference type="GO" id="GO:0052816">
    <property type="term" value="F:long-chain fatty acyl-CoA hydrolase activity"/>
    <property type="evidence" value="ECO:0007669"/>
    <property type="project" value="TreeGrafter"/>
</dbReference>
<proteinExistence type="inferred from homology"/>
<evidence type="ECO:0000259" key="4">
    <source>
        <dbReference type="PROSITE" id="PS51770"/>
    </source>
</evidence>
<dbReference type="InterPro" id="IPR040170">
    <property type="entry name" value="Cytosol_ACT"/>
</dbReference>
<evidence type="ECO:0000256" key="2">
    <source>
        <dbReference type="ARBA" id="ARBA00022801"/>
    </source>
</evidence>
<sequence length="155" mass="16885">MESTYQHAQLPEDRIPALRVEPMPADTNQSGEVFGGWVMSQVDLAGANTAMRYALSRYIVTRAVSSLTFEAPVLVGDVVSFYTEIIKVGRTSVTVKVEVYAERLTKLCNNIAKITEAELVYVALGADKKPITLEESRAQFAQCCSVETGEGVSCS</sequence>
<dbReference type="RefSeq" id="WP_102712904.1">
    <property type="nucleotide sequence ID" value="NZ_CABMLK010000003.1"/>
</dbReference>
<evidence type="ECO:0000313" key="5">
    <source>
        <dbReference type="EMBL" id="PNC19025.1"/>
    </source>
</evidence>
<evidence type="ECO:0000313" key="6">
    <source>
        <dbReference type="Proteomes" id="UP000236000"/>
    </source>
</evidence>
<dbReference type="EMBL" id="PJKA01000006">
    <property type="protein sequence ID" value="PNC19025.1"/>
    <property type="molecule type" value="Genomic_DNA"/>
</dbReference>
<dbReference type="SUPFAM" id="SSF54637">
    <property type="entry name" value="Thioesterase/thiol ester dehydrase-isomerase"/>
    <property type="match status" value="1"/>
</dbReference>
<keyword evidence="2 3" id="KW-0378">Hydrolase</keyword>
<dbReference type="OrthoDB" id="9791628at2"/>
<dbReference type="Proteomes" id="UP000236000">
    <property type="component" value="Unassembled WGS sequence"/>
</dbReference>
<dbReference type="GO" id="GO:0005829">
    <property type="term" value="C:cytosol"/>
    <property type="evidence" value="ECO:0007669"/>
    <property type="project" value="TreeGrafter"/>
</dbReference>
<comment type="caution">
    <text evidence="5">The sequence shown here is derived from an EMBL/GenBank/DDBJ whole genome shotgun (WGS) entry which is preliminary data.</text>
</comment>
<name>A0A2N8HFM3_9BACT</name>